<name>A0ABQ9Y7T2_9EUKA</name>
<proteinExistence type="predicted"/>
<organism evidence="1 2">
    <name type="scientific">Blattamonas nauphoetae</name>
    <dbReference type="NCBI Taxonomy" id="2049346"/>
    <lineage>
        <taxon>Eukaryota</taxon>
        <taxon>Metamonada</taxon>
        <taxon>Preaxostyla</taxon>
        <taxon>Oxymonadida</taxon>
        <taxon>Blattamonas</taxon>
    </lineage>
</organism>
<reference evidence="1 2" key="1">
    <citation type="journal article" date="2022" name="bioRxiv">
        <title>Genomics of Preaxostyla Flagellates Illuminates Evolutionary Transitions and the Path Towards Mitochondrial Loss.</title>
        <authorList>
            <person name="Novak L.V.F."/>
            <person name="Treitli S.C."/>
            <person name="Pyrih J."/>
            <person name="Halakuc P."/>
            <person name="Pipaliya S.V."/>
            <person name="Vacek V."/>
            <person name="Brzon O."/>
            <person name="Soukal P."/>
            <person name="Eme L."/>
            <person name="Dacks J.B."/>
            <person name="Karnkowska A."/>
            <person name="Elias M."/>
            <person name="Hampl V."/>
        </authorList>
    </citation>
    <scope>NUCLEOTIDE SEQUENCE [LARGE SCALE GENOMIC DNA]</scope>
    <source>
        <strain evidence="1">NAU3</strain>
        <tissue evidence="1">Gut</tissue>
    </source>
</reference>
<evidence type="ECO:0000313" key="2">
    <source>
        <dbReference type="Proteomes" id="UP001281761"/>
    </source>
</evidence>
<dbReference type="SUPFAM" id="SSF48371">
    <property type="entry name" value="ARM repeat"/>
    <property type="match status" value="1"/>
</dbReference>
<keyword evidence="2" id="KW-1185">Reference proteome</keyword>
<dbReference type="Gene3D" id="1.25.10.10">
    <property type="entry name" value="Leucine-rich Repeat Variant"/>
    <property type="match status" value="1"/>
</dbReference>
<sequence length="409" mass="45195">MNETPRAPGMHLSLPAITRNLDSLAIEESSQGSNPTVEIITLLDRLKTPPSDAIILQTLQSIQSLLSELPTEPLNDDEDDSIFMESFDLDQNPIISTESLDIVQNPIISTLSNLLSHPNENVQLCVLNTLVELAESSSDAAVKMFEQDAFHLIPDATFRVQGAPTALQAVFLRLGQSLRSESEVAPANQGTRNLINLAIDVIRTQPSSDDVSAALIILSNLLQNETHAQTFGTPELFNFLVSMMNESLEDMPESPASTNRLTEVLTTMICVLWNLEFDKDIQNENKTEVIRRLSQSLDHSSEPIRHSALVLIYNIAAESGGAQEIVFRSDILTKLVGLFVPASDWFKEEILKAFRCLVHEPSFLRPLLSFGVVELVFTAVVHQTSPFTHTLFVLCLKTVFDLLHIGGVN</sequence>
<dbReference type="InterPro" id="IPR011989">
    <property type="entry name" value="ARM-like"/>
</dbReference>
<accession>A0ABQ9Y7T2</accession>
<dbReference type="EMBL" id="JARBJD010000027">
    <property type="protein sequence ID" value="KAK2959739.1"/>
    <property type="molecule type" value="Genomic_DNA"/>
</dbReference>
<dbReference type="Proteomes" id="UP001281761">
    <property type="component" value="Unassembled WGS sequence"/>
</dbReference>
<protein>
    <recommendedName>
        <fullName evidence="3">ARM repeat-containing protein</fullName>
    </recommendedName>
</protein>
<comment type="caution">
    <text evidence="1">The sequence shown here is derived from an EMBL/GenBank/DDBJ whole genome shotgun (WGS) entry which is preliminary data.</text>
</comment>
<dbReference type="InterPro" id="IPR016024">
    <property type="entry name" value="ARM-type_fold"/>
</dbReference>
<gene>
    <name evidence="1" type="ORF">BLNAU_5228</name>
</gene>
<evidence type="ECO:0000313" key="1">
    <source>
        <dbReference type="EMBL" id="KAK2959739.1"/>
    </source>
</evidence>
<evidence type="ECO:0008006" key="3">
    <source>
        <dbReference type="Google" id="ProtNLM"/>
    </source>
</evidence>